<dbReference type="GO" id="GO:1902369">
    <property type="term" value="P:negative regulation of RNA catabolic process"/>
    <property type="evidence" value="ECO:0007669"/>
    <property type="project" value="TreeGrafter"/>
</dbReference>
<evidence type="ECO:0000313" key="4">
    <source>
        <dbReference type="EMBL" id="KFM77440.1"/>
    </source>
</evidence>
<dbReference type="Gene3D" id="1.25.40.10">
    <property type="entry name" value="Tetratricopeptide repeat domain"/>
    <property type="match status" value="1"/>
</dbReference>
<dbReference type="GO" id="GO:0071013">
    <property type="term" value="C:catalytic step 2 spliceosome"/>
    <property type="evidence" value="ECO:0007669"/>
    <property type="project" value="TreeGrafter"/>
</dbReference>
<proteinExistence type="inferred from homology"/>
<evidence type="ECO:0000256" key="3">
    <source>
        <dbReference type="ARBA" id="ARBA00023242"/>
    </source>
</evidence>
<sequence>MLKKNENRNSLLLWSEYIEIESLSNLKSNAKNTFETLLVSSSAAISGESSIFKEVWYFIRSYIDFNIGLQNHIFKKKEFCQDEILWILIHVGSKETFAPYLNQTVKPTSVLKAVSGFKQFLDQELSSLRNSDPVLCYCLDPRPYLVLDCIKCFAFLQYFTQGIDAALQIYKNYSVFLEKKINVSLKRHILEQFCILQTELLNIHTWNSISSIKPLQSYLYESINRYPSNAVLLYYLVKLRNASSVVGPTRRFFTKLLKNQNKVQPVVWIFALASELSICYSVLSQKSFETDQLNTYENIVSCWGIKWKIQALYEKALASESYCFIPVLWRSYLKYEILNGETSKAKGIFHEAIQNCGWSKELLMDGIKYFPEDVQQVIDFMIEKQIRIHTPLEEVTLLMEHGIQET</sequence>
<reference evidence="4 5" key="1">
    <citation type="submission" date="2013-11" db="EMBL/GenBank/DDBJ databases">
        <title>Genome sequencing of Stegodyphus mimosarum.</title>
        <authorList>
            <person name="Bechsgaard J."/>
        </authorList>
    </citation>
    <scope>NUCLEOTIDE SEQUENCE [LARGE SCALE GENOMIC DNA]</scope>
</reference>
<comment type="subcellular location">
    <subcellularLocation>
        <location evidence="1">Nucleus</location>
    </subcellularLocation>
</comment>
<dbReference type="InterPro" id="IPR013633">
    <property type="entry name" value="NRDE-2"/>
</dbReference>
<dbReference type="SUPFAM" id="SSF48452">
    <property type="entry name" value="TPR-like"/>
    <property type="match status" value="1"/>
</dbReference>
<keyword evidence="5" id="KW-1185">Reference proteome</keyword>
<dbReference type="AlphaFoldDB" id="A0A087UJA1"/>
<keyword evidence="3" id="KW-0539">Nucleus</keyword>
<dbReference type="Proteomes" id="UP000054359">
    <property type="component" value="Unassembled WGS sequence"/>
</dbReference>
<dbReference type="EMBL" id="KK120065">
    <property type="protein sequence ID" value="KFM77440.1"/>
    <property type="molecule type" value="Genomic_DNA"/>
</dbReference>
<dbReference type="OMA" id="ASESYCF"/>
<comment type="similarity">
    <text evidence="2">Belongs to the NRDE2 family.</text>
</comment>
<dbReference type="InterPro" id="IPR011990">
    <property type="entry name" value="TPR-like_helical_dom_sf"/>
</dbReference>
<evidence type="ECO:0000256" key="1">
    <source>
        <dbReference type="ARBA" id="ARBA00004123"/>
    </source>
</evidence>
<gene>
    <name evidence="4" type="ORF">X975_09707</name>
</gene>
<organism evidence="4 5">
    <name type="scientific">Stegodyphus mimosarum</name>
    <name type="common">African social velvet spider</name>
    <dbReference type="NCBI Taxonomy" id="407821"/>
    <lineage>
        <taxon>Eukaryota</taxon>
        <taxon>Metazoa</taxon>
        <taxon>Ecdysozoa</taxon>
        <taxon>Arthropoda</taxon>
        <taxon>Chelicerata</taxon>
        <taxon>Arachnida</taxon>
        <taxon>Araneae</taxon>
        <taxon>Araneomorphae</taxon>
        <taxon>Entelegynae</taxon>
        <taxon>Eresoidea</taxon>
        <taxon>Eresidae</taxon>
        <taxon>Stegodyphus</taxon>
    </lineage>
</organism>
<dbReference type="STRING" id="407821.A0A087UJA1"/>
<protein>
    <recommendedName>
        <fullName evidence="6">Protein NRDE2-like protein</fullName>
    </recommendedName>
</protein>
<dbReference type="PANTHER" id="PTHR13471">
    <property type="entry name" value="TETRATRICOPEPTIDE-LIKE HELICAL"/>
    <property type="match status" value="1"/>
</dbReference>
<accession>A0A087UJA1</accession>
<dbReference type="PANTHER" id="PTHR13471:SF0">
    <property type="entry name" value="NUCLEAR EXOSOME REGULATOR NRDE2"/>
    <property type="match status" value="1"/>
</dbReference>
<feature type="non-terminal residue" evidence="4">
    <location>
        <position position="406"/>
    </location>
</feature>
<evidence type="ECO:0000256" key="2">
    <source>
        <dbReference type="ARBA" id="ARBA00009265"/>
    </source>
</evidence>
<name>A0A087UJA1_STEMI</name>
<dbReference type="OrthoDB" id="297219at2759"/>
<evidence type="ECO:0008006" key="6">
    <source>
        <dbReference type="Google" id="ProtNLM"/>
    </source>
</evidence>
<evidence type="ECO:0000313" key="5">
    <source>
        <dbReference type="Proteomes" id="UP000054359"/>
    </source>
</evidence>
<dbReference type="GO" id="GO:0031048">
    <property type="term" value="P:regulatory ncRNA-mediated heterochromatin formation"/>
    <property type="evidence" value="ECO:0007669"/>
    <property type="project" value="TreeGrafter"/>
</dbReference>